<dbReference type="InterPro" id="IPR046038">
    <property type="entry name" value="DUF5996"/>
</dbReference>
<organism evidence="1 2">
    <name type="scientific">Exiguobacterium chiriqhucha RW-2</name>
    <dbReference type="NCBI Taxonomy" id="1345023"/>
    <lineage>
        <taxon>Bacteria</taxon>
        <taxon>Bacillati</taxon>
        <taxon>Bacillota</taxon>
        <taxon>Bacilli</taxon>
        <taxon>Bacillales</taxon>
        <taxon>Bacillales Family XII. Incertae Sedis</taxon>
        <taxon>Exiguobacterium</taxon>
    </lineage>
</organism>
<evidence type="ECO:0000313" key="1">
    <source>
        <dbReference type="EMBL" id="ERG67902.1"/>
    </source>
</evidence>
<dbReference type="Pfam" id="PF19459">
    <property type="entry name" value="DUF5996"/>
    <property type="match status" value="1"/>
</dbReference>
<reference evidence="1 2" key="1">
    <citation type="journal article" date="2013" name="Genome Announc.">
        <title>Draft Genome Sequence of Exiguobacterium pavilionensis Strain RW-2, with Wide Thermal, Salinity, and pH Tolerance, Isolated from Modern Freshwater Microbialites.</title>
        <authorList>
            <person name="White R.A.III."/>
            <person name="Grassa C.J."/>
            <person name="Suttle C.A."/>
        </authorList>
    </citation>
    <scope>NUCLEOTIDE SEQUENCE [LARGE SCALE GENOMIC DNA]</scope>
    <source>
        <strain evidence="1 2">RW-2</strain>
    </source>
</reference>
<accession>U1LZS5</accession>
<dbReference type="AlphaFoldDB" id="U1LZS5"/>
<evidence type="ECO:0000313" key="2">
    <source>
        <dbReference type="Proteomes" id="UP000016464"/>
    </source>
</evidence>
<dbReference type="PATRIC" id="fig|1345023.5.peg.1304"/>
<sequence length="305" mass="34314">MNLIRHSEWADTKLTLHLVSQILGKIKLGLAPQEPQWAHVTLPLTVTGFSTGPLWSGETMFEVDVDVATSVITVQVEGKTNAIPLTDGTSIKSYYDAIVSALRGSGVEVTINPKSQEMRDTWWLDRDETSLVYNASVAQKGVRLFQYAAREQAAFLAPLRCRKVKPALFWGTFDVSSIIVYGKSEPFLEDKLIEKAAFDEHMIEFGFWLGDESVDVPTFFILPYPFQYTELASERLQPADAYYDAKMSECFLSLEKVERSGDIQAFFRTSFDLLSEQLGWEGCAHYFLPLDMPPQAKQGPTDESL</sequence>
<protein>
    <submittedName>
        <fullName evidence="1">Uncharacterized protein</fullName>
    </submittedName>
</protein>
<dbReference type="RefSeq" id="WP_021066468.1">
    <property type="nucleotide sequence ID" value="NZ_ATCL01000014.1"/>
</dbReference>
<gene>
    <name evidence="1" type="ORF">M467_11470</name>
</gene>
<dbReference type="EMBL" id="ATCL01000014">
    <property type="protein sequence ID" value="ERG67902.1"/>
    <property type="molecule type" value="Genomic_DNA"/>
</dbReference>
<dbReference type="eggNOG" id="ENOG502Z7SC">
    <property type="taxonomic scope" value="Bacteria"/>
</dbReference>
<name>U1LZS5_9BACL</name>
<dbReference type="Proteomes" id="UP000016464">
    <property type="component" value="Unassembled WGS sequence"/>
</dbReference>
<proteinExistence type="predicted"/>
<dbReference type="OrthoDB" id="9800945at2"/>
<comment type="caution">
    <text evidence="1">The sequence shown here is derived from an EMBL/GenBank/DDBJ whole genome shotgun (WGS) entry which is preliminary data.</text>
</comment>
<keyword evidence="2" id="KW-1185">Reference proteome</keyword>